<evidence type="ECO:0000259" key="1">
    <source>
        <dbReference type="Pfam" id="PF07463"/>
    </source>
</evidence>
<dbReference type="SUPFAM" id="SSF64496">
    <property type="entry name" value="DNA-binding domain of intron-encoded endonucleases"/>
    <property type="match status" value="1"/>
</dbReference>
<dbReference type="EMBL" id="KJ010489">
    <property type="protein sequence ID" value="AIA65113.1"/>
    <property type="molecule type" value="Genomic_DNA"/>
</dbReference>
<dbReference type="InterPro" id="IPR003647">
    <property type="entry name" value="Intron_nuc_1_rpt"/>
</dbReference>
<keyword evidence="4" id="KW-0540">Nuclease</keyword>
<dbReference type="InterPro" id="IPR054307">
    <property type="entry name" value="I-HmuI_NUMOD-like"/>
</dbReference>
<dbReference type="InterPro" id="IPR010902">
    <property type="entry name" value="NUMOD4"/>
</dbReference>
<evidence type="ECO:0000259" key="3">
    <source>
        <dbReference type="Pfam" id="PF22083"/>
    </source>
</evidence>
<keyword evidence="5" id="KW-1185">Reference proteome</keyword>
<organism evidence="4 5">
    <name type="scientific">Enterococcus phage IME-EFm1</name>
    <dbReference type="NCBI Taxonomy" id="1445858"/>
    <lineage>
        <taxon>Viruses</taxon>
        <taxon>Duplodnaviria</taxon>
        <taxon>Heunggongvirae</taxon>
        <taxon>Uroviricota</taxon>
        <taxon>Caudoviricetes</taxon>
        <taxon>Efemunavirus</taxon>
        <taxon>Efemunavirus Efm1</taxon>
    </lineage>
</organism>
<evidence type="ECO:0000313" key="4">
    <source>
        <dbReference type="EMBL" id="AIA65113.1"/>
    </source>
</evidence>
<dbReference type="Gene3D" id="3.90.75.20">
    <property type="match status" value="1"/>
</dbReference>
<gene>
    <name evidence="4" type="ORF">IME_046</name>
</gene>
<reference evidence="4 5" key="1">
    <citation type="journal article" date="2014" name="J. Gen. Virol.">
        <title>Characterization and complete genome sequence analysis of novel bacteriophage IME-EFm1 infecting Enterococcus faecium.</title>
        <authorList>
            <person name="Wang Y."/>
            <person name="Wang W."/>
            <person name="Lv Y."/>
            <person name="Zheng W."/>
            <person name="Mi Z."/>
            <person name="Pei G."/>
            <person name="An X."/>
            <person name="Xu X."/>
            <person name="Han C."/>
            <person name="Liu J."/>
            <person name="Zhou C."/>
            <person name="Tong Y."/>
        </authorList>
    </citation>
    <scope>NUCLEOTIDE SEQUENCE [LARGE SCALE GENOMIC DNA]</scope>
</reference>
<proteinExistence type="predicted"/>
<feature type="domain" description="HNH nuclease" evidence="2">
    <location>
        <begin position="57"/>
        <end position="100"/>
    </location>
</feature>
<keyword evidence="4" id="KW-0255">Endonuclease</keyword>
<dbReference type="GeneID" id="19686082"/>
<keyword evidence="4" id="KW-0378">Hydrolase</keyword>
<accession>A0A060ANK4</accession>
<protein>
    <submittedName>
        <fullName evidence="4">HNH homing endonuclease</fullName>
    </submittedName>
</protein>
<feature type="domain" description="DNA endonuclease I-HmuI-like NUMOD-like" evidence="3">
    <location>
        <begin position="117"/>
        <end position="158"/>
    </location>
</feature>
<dbReference type="GO" id="GO:0016788">
    <property type="term" value="F:hydrolase activity, acting on ester bonds"/>
    <property type="evidence" value="ECO:0007669"/>
    <property type="project" value="InterPro"/>
</dbReference>
<dbReference type="RefSeq" id="YP_009042694.1">
    <property type="nucleotide sequence ID" value="NC_024356.1"/>
</dbReference>
<dbReference type="Pfam" id="PF07463">
    <property type="entry name" value="NUMOD4"/>
    <property type="match status" value="1"/>
</dbReference>
<dbReference type="GO" id="GO:0004519">
    <property type="term" value="F:endonuclease activity"/>
    <property type="evidence" value="ECO:0007669"/>
    <property type="project" value="UniProtKB-KW"/>
</dbReference>
<name>A0A060ANK4_9CAUD</name>
<dbReference type="Proteomes" id="UP000026980">
    <property type="component" value="Segment"/>
</dbReference>
<dbReference type="InterPro" id="IPR044925">
    <property type="entry name" value="His-Me_finger_sf"/>
</dbReference>
<feature type="domain" description="NUMOD4" evidence="1">
    <location>
        <begin position="3"/>
        <end position="49"/>
    </location>
</feature>
<sequence>MEEIWKDVKGYEGLYQVSNLGNFRKTNKCNATKLGYSIGKNGYKKVSLSNDKTRLTKYLHRLVAETFIPNPENKPTVDHVNRDRLDNRVENLRWATYSEQRSNQTSGETRIYATEIATGNKTIFESQNDCARKLGLPQSNINRCLKNRRKTLGGYTFEYAK</sequence>
<evidence type="ECO:0000313" key="5">
    <source>
        <dbReference type="Proteomes" id="UP000026980"/>
    </source>
</evidence>
<dbReference type="OrthoDB" id="21336at10239"/>
<dbReference type="SMART" id="SM00497">
    <property type="entry name" value="IENR1"/>
    <property type="match status" value="1"/>
</dbReference>
<dbReference type="Pfam" id="PF13392">
    <property type="entry name" value="HNH_3"/>
    <property type="match status" value="1"/>
</dbReference>
<dbReference type="SUPFAM" id="SSF54060">
    <property type="entry name" value="His-Me finger endonucleases"/>
    <property type="match status" value="1"/>
</dbReference>
<dbReference type="Pfam" id="PF22083">
    <property type="entry name" value="I-HmuI_NUMOD-like"/>
    <property type="match status" value="1"/>
</dbReference>
<dbReference type="KEGG" id="vg:19686082"/>
<dbReference type="InterPro" id="IPR003615">
    <property type="entry name" value="HNH_nuc"/>
</dbReference>
<evidence type="ECO:0000259" key="2">
    <source>
        <dbReference type="Pfam" id="PF13392"/>
    </source>
</evidence>